<sequence length="144" mass="16130">MMRDERVNRPAPVDFIEGISGFLLDVLGVWSFEMRNVFGQTVAMEACVIGGCSNEFLVGVDFLEHHKTSIDFKSKEVRFNEREQLVVIPFRTSSTNDDGHRARVRLVSTAKLQRRAVQPLEVSVAAPDGEEDIFVPTGDFGSQQ</sequence>
<dbReference type="EMBL" id="QXFU01008148">
    <property type="protein sequence ID" value="KAE8957023.1"/>
    <property type="molecule type" value="Genomic_DNA"/>
</dbReference>
<protein>
    <submittedName>
        <fullName evidence="1">Uncharacterized protein</fullName>
    </submittedName>
</protein>
<accession>A0A6A3GIE6</accession>
<gene>
    <name evidence="1" type="ORF">PR002_g31294</name>
</gene>
<dbReference type="Gene3D" id="2.40.70.10">
    <property type="entry name" value="Acid Proteases"/>
    <property type="match status" value="1"/>
</dbReference>
<dbReference type="Proteomes" id="UP000435112">
    <property type="component" value="Unassembled WGS sequence"/>
</dbReference>
<comment type="caution">
    <text evidence="1">The sequence shown here is derived from an EMBL/GenBank/DDBJ whole genome shotgun (WGS) entry which is preliminary data.</text>
</comment>
<name>A0A6A3GIE6_9STRA</name>
<evidence type="ECO:0000313" key="1">
    <source>
        <dbReference type="EMBL" id="KAE8957023.1"/>
    </source>
</evidence>
<dbReference type="OrthoDB" id="119884at2759"/>
<evidence type="ECO:0000313" key="2">
    <source>
        <dbReference type="Proteomes" id="UP000435112"/>
    </source>
</evidence>
<proteinExistence type="predicted"/>
<dbReference type="AlphaFoldDB" id="A0A6A3GIE6"/>
<organism evidence="1 2">
    <name type="scientific">Phytophthora rubi</name>
    <dbReference type="NCBI Taxonomy" id="129364"/>
    <lineage>
        <taxon>Eukaryota</taxon>
        <taxon>Sar</taxon>
        <taxon>Stramenopiles</taxon>
        <taxon>Oomycota</taxon>
        <taxon>Peronosporomycetes</taxon>
        <taxon>Peronosporales</taxon>
        <taxon>Peronosporaceae</taxon>
        <taxon>Phytophthora</taxon>
    </lineage>
</organism>
<reference evidence="1 2" key="1">
    <citation type="submission" date="2018-09" db="EMBL/GenBank/DDBJ databases">
        <title>Genomic investigation of the strawberry pathogen Phytophthora fragariae indicates pathogenicity is determined by transcriptional variation in three key races.</title>
        <authorList>
            <person name="Adams T.M."/>
            <person name="Armitage A.D."/>
            <person name="Sobczyk M.K."/>
            <person name="Bates H.J."/>
            <person name="Dunwell J.M."/>
            <person name="Nellist C.F."/>
            <person name="Harrison R.J."/>
        </authorList>
    </citation>
    <scope>NUCLEOTIDE SEQUENCE [LARGE SCALE GENOMIC DNA]</scope>
    <source>
        <strain evidence="1 2">SCRP324</strain>
    </source>
</reference>
<dbReference type="InterPro" id="IPR021109">
    <property type="entry name" value="Peptidase_aspartic_dom_sf"/>
</dbReference>